<accession>A0ABS7XK62</accession>
<dbReference type="InterPro" id="IPR001173">
    <property type="entry name" value="Glyco_trans_2-like"/>
</dbReference>
<dbReference type="Gene3D" id="3.90.550.10">
    <property type="entry name" value="Spore Coat Polysaccharide Biosynthesis Protein SpsA, Chain A"/>
    <property type="match status" value="1"/>
</dbReference>
<comment type="caution">
    <text evidence="2">The sequence shown here is derived from an EMBL/GenBank/DDBJ whole genome shotgun (WGS) entry which is preliminary data.</text>
</comment>
<dbReference type="Pfam" id="PF00535">
    <property type="entry name" value="Glycos_transf_2"/>
    <property type="match status" value="1"/>
</dbReference>
<dbReference type="RefSeq" id="WP_224460708.1">
    <property type="nucleotide sequence ID" value="NZ_JAIQZE010000004.1"/>
</dbReference>
<reference evidence="3" key="1">
    <citation type="submission" date="2023-07" db="EMBL/GenBank/DDBJ databases">
        <title>Novel species isolated from saline lakes on Tibetan Plateau.</title>
        <authorList>
            <person name="Lu H."/>
        </authorList>
    </citation>
    <scope>NUCLEOTIDE SEQUENCE [LARGE SCALE GENOMIC DNA]</scope>
    <source>
        <strain evidence="3">CAK8W</strain>
    </source>
</reference>
<keyword evidence="3" id="KW-1185">Reference proteome</keyword>
<evidence type="ECO:0000313" key="2">
    <source>
        <dbReference type="EMBL" id="MBZ9778352.1"/>
    </source>
</evidence>
<feature type="domain" description="Glycosyltransferase 2-like" evidence="1">
    <location>
        <begin position="47"/>
        <end position="126"/>
    </location>
</feature>
<gene>
    <name evidence="2" type="ORF">LB452_05390</name>
</gene>
<dbReference type="CDD" id="cd00761">
    <property type="entry name" value="Glyco_tranf_GTA_type"/>
    <property type="match status" value="1"/>
</dbReference>
<dbReference type="SUPFAM" id="SSF53448">
    <property type="entry name" value="Nucleotide-diphospho-sugar transferases"/>
    <property type="match status" value="1"/>
</dbReference>
<sequence>MNSEPTLEILISTMNRKDISFLKAMFPHHELVDLQILIVNQTQLNEDLVSDVESIRVINSRESGLSKSRNLAIENAIGDILVIADDDIQYLPNFEKTILEAYEKYDQASLISFQYLDENHKLSKIYPRKEGYIKRTKQYLSSVEMTFKASHIQHHKLRFNVDFGLGAKFVCAEEQVLRHVFISRGLKVVFVRTPILIHKGKTSTSDMGRPDLVRAITAYKYLVYKKWAYLWLLKYIFFLYRYDYIPFVDMLKTYRYGYEGILEIIKTNR</sequence>
<evidence type="ECO:0000259" key="1">
    <source>
        <dbReference type="Pfam" id="PF00535"/>
    </source>
</evidence>
<dbReference type="EMBL" id="JAIQZE010000004">
    <property type="protein sequence ID" value="MBZ9778352.1"/>
    <property type="molecule type" value="Genomic_DNA"/>
</dbReference>
<protein>
    <submittedName>
        <fullName evidence="2">Glycosyltransferase family 2 protein</fullName>
    </submittedName>
</protein>
<dbReference type="InterPro" id="IPR029044">
    <property type="entry name" value="Nucleotide-diphossugar_trans"/>
</dbReference>
<evidence type="ECO:0000313" key="3">
    <source>
        <dbReference type="Proteomes" id="UP001199314"/>
    </source>
</evidence>
<proteinExistence type="predicted"/>
<dbReference type="Proteomes" id="UP001199314">
    <property type="component" value="Unassembled WGS sequence"/>
</dbReference>
<name>A0ABS7XK62_9FLAO</name>
<organism evidence="2 3">
    <name type="scientific">Psychroflexus longus</name>
    <dbReference type="NCBI Taxonomy" id="2873596"/>
    <lineage>
        <taxon>Bacteria</taxon>
        <taxon>Pseudomonadati</taxon>
        <taxon>Bacteroidota</taxon>
        <taxon>Flavobacteriia</taxon>
        <taxon>Flavobacteriales</taxon>
        <taxon>Flavobacteriaceae</taxon>
        <taxon>Psychroflexus</taxon>
    </lineage>
</organism>